<sequence length="184" mass="19930">MARIRTIKPEAFVSESLAAVSLTAERTFFGLLTQADDQGRHRDHAAIIAGHEGILTGHTSVSRLKKNPQNPDPQENLDTHPALQSVLDDIDRQTQAEGGNTGVGHGKCAEVALISDRLHAISERDGVDIRTTDDIRRVMEGAQVHTRQIGDMKPDKPGFLSHGEYKPPCASCARMLPLIGVTAV</sequence>
<dbReference type="RefSeq" id="WP_189998901.1">
    <property type="nucleotide sequence ID" value="NZ_BNCB01000024.1"/>
</dbReference>
<gene>
    <name evidence="1" type="ORF">Srubr_62270</name>
</gene>
<dbReference type="EMBL" id="BNEA01000015">
    <property type="protein sequence ID" value="GHI56381.1"/>
    <property type="molecule type" value="Genomic_DNA"/>
</dbReference>
<dbReference type="Proteomes" id="UP000646738">
    <property type="component" value="Unassembled WGS sequence"/>
</dbReference>
<evidence type="ECO:0008006" key="3">
    <source>
        <dbReference type="Google" id="ProtNLM"/>
    </source>
</evidence>
<name>A0ABQ3RKK2_STRRR</name>
<reference evidence="2" key="1">
    <citation type="submission" date="2023-07" db="EMBL/GenBank/DDBJ databases">
        <title>Whole genome shotgun sequence of Streptomyces achromogenes subsp. rubradiris NBRC 14000.</title>
        <authorList>
            <person name="Komaki H."/>
            <person name="Tamura T."/>
        </authorList>
    </citation>
    <scope>NUCLEOTIDE SEQUENCE [LARGE SCALE GENOMIC DNA]</scope>
    <source>
        <strain evidence="2">NBRC 14000</strain>
    </source>
</reference>
<dbReference type="InterPro" id="IPR025968">
    <property type="entry name" value="YwqJ_deaminase"/>
</dbReference>
<protein>
    <recommendedName>
        <fullName evidence="3">YwqJ-like deaminase</fullName>
    </recommendedName>
</protein>
<keyword evidence="2" id="KW-1185">Reference proteome</keyword>
<organism evidence="1 2">
    <name type="scientific">Streptomyces rubradiris</name>
    <name type="common">Streptomyces achromogenes subsp. rubradiris</name>
    <dbReference type="NCBI Taxonomy" id="285531"/>
    <lineage>
        <taxon>Bacteria</taxon>
        <taxon>Bacillati</taxon>
        <taxon>Actinomycetota</taxon>
        <taxon>Actinomycetes</taxon>
        <taxon>Kitasatosporales</taxon>
        <taxon>Streptomycetaceae</taxon>
        <taxon>Streptomyces</taxon>
    </lineage>
</organism>
<accession>A0ABQ3RKK2</accession>
<comment type="caution">
    <text evidence="1">The sequence shown here is derived from an EMBL/GenBank/DDBJ whole genome shotgun (WGS) entry which is preliminary data.</text>
</comment>
<proteinExistence type="predicted"/>
<evidence type="ECO:0000313" key="1">
    <source>
        <dbReference type="EMBL" id="GHI56381.1"/>
    </source>
</evidence>
<evidence type="ECO:0000313" key="2">
    <source>
        <dbReference type="Proteomes" id="UP000646738"/>
    </source>
</evidence>
<dbReference type="Pfam" id="PF14431">
    <property type="entry name" value="YwqJ-deaminase"/>
    <property type="match status" value="1"/>
</dbReference>